<dbReference type="AlphaFoldDB" id="A0A1Z1W566"/>
<evidence type="ECO:0000313" key="2">
    <source>
        <dbReference type="Proteomes" id="UP000195880"/>
    </source>
</evidence>
<sequence>MSNPGFDQREFHQRQFEEDEQVLARINAGEELDVEAALMDAHLRASVPDEQ</sequence>
<evidence type="ECO:0000313" key="1">
    <source>
        <dbReference type="EMBL" id="ARX81550.1"/>
    </source>
</evidence>
<dbReference type="Proteomes" id="UP000195880">
    <property type="component" value="Chromosome"/>
</dbReference>
<dbReference type="KEGG" id="salf:SMD44_00948"/>
<protein>
    <submittedName>
        <fullName evidence="1">Uncharacterized protein</fullName>
    </submittedName>
</protein>
<dbReference type="EMBL" id="CP021748">
    <property type="protein sequence ID" value="ARX81550.1"/>
    <property type="molecule type" value="Genomic_DNA"/>
</dbReference>
<proteinExistence type="predicted"/>
<organism evidence="1 2">
    <name type="scientific">Streptomyces alboflavus</name>
    <dbReference type="NCBI Taxonomy" id="67267"/>
    <lineage>
        <taxon>Bacteria</taxon>
        <taxon>Bacillati</taxon>
        <taxon>Actinomycetota</taxon>
        <taxon>Actinomycetes</taxon>
        <taxon>Kitasatosporales</taxon>
        <taxon>Streptomycetaceae</taxon>
        <taxon>Streptomyces</taxon>
    </lineage>
</organism>
<keyword evidence="2" id="KW-1185">Reference proteome</keyword>
<reference evidence="1 2" key="1">
    <citation type="submission" date="2017-05" db="EMBL/GenBank/DDBJ databases">
        <title>Streptomyces alboflavus Genome sequencing and assembly.</title>
        <authorList>
            <person name="Wang Y."/>
            <person name="Du B."/>
            <person name="Ding Y."/>
            <person name="Liu H."/>
            <person name="Hou Q."/>
            <person name="Liu K."/>
            <person name="Wang C."/>
            <person name="Yao L."/>
        </authorList>
    </citation>
    <scope>NUCLEOTIDE SEQUENCE [LARGE SCALE GENOMIC DNA]</scope>
    <source>
        <strain evidence="1 2">MDJK44</strain>
    </source>
</reference>
<dbReference type="RefSeq" id="WP_159399512.1">
    <property type="nucleotide sequence ID" value="NZ_CP021748.1"/>
</dbReference>
<accession>A0A1Z1W566</accession>
<name>A0A1Z1W566_9ACTN</name>
<gene>
    <name evidence="1" type="ORF">SMD44_00948</name>
</gene>